<accession>X1Q0L5</accession>
<organism evidence="1">
    <name type="scientific">marine sediment metagenome</name>
    <dbReference type="NCBI Taxonomy" id="412755"/>
    <lineage>
        <taxon>unclassified sequences</taxon>
        <taxon>metagenomes</taxon>
        <taxon>ecological metagenomes</taxon>
    </lineage>
</organism>
<reference evidence="1" key="1">
    <citation type="journal article" date="2014" name="Front. Microbiol.">
        <title>High frequency of phylogenetically diverse reductive dehalogenase-homologous genes in deep subseafloor sedimentary metagenomes.</title>
        <authorList>
            <person name="Kawai M."/>
            <person name="Futagami T."/>
            <person name="Toyoda A."/>
            <person name="Takaki Y."/>
            <person name="Nishi S."/>
            <person name="Hori S."/>
            <person name="Arai W."/>
            <person name="Tsubouchi T."/>
            <person name="Morono Y."/>
            <person name="Uchiyama I."/>
            <person name="Ito T."/>
            <person name="Fujiyama A."/>
            <person name="Inagaki F."/>
            <person name="Takami H."/>
        </authorList>
    </citation>
    <scope>NUCLEOTIDE SEQUENCE</scope>
    <source>
        <strain evidence="1">Expedition CK06-06</strain>
    </source>
</reference>
<dbReference type="EMBL" id="BARV01037177">
    <property type="protein sequence ID" value="GAI48296.1"/>
    <property type="molecule type" value="Genomic_DNA"/>
</dbReference>
<name>X1Q0L5_9ZZZZ</name>
<feature type="non-terminal residue" evidence="1">
    <location>
        <position position="63"/>
    </location>
</feature>
<dbReference type="AlphaFoldDB" id="X1Q0L5"/>
<comment type="caution">
    <text evidence="1">The sequence shown here is derived from an EMBL/GenBank/DDBJ whole genome shotgun (WGS) entry which is preliminary data.</text>
</comment>
<gene>
    <name evidence="1" type="ORF">S06H3_57583</name>
</gene>
<proteinExistence type="predicted"/>
<protein>
    <submittedName>
        <fullName evidence="1">Uncharacterized protein</fullName>
    </submittedName>
</protein>
<evidence type="ECO:0000313" key="1">
    <source>
        <dbReference type="EMBL" id="GAI48296.1"/>
    </source>
</evidence>
<sequence length="63" mass="7093">MGYLMLLQRFGDYPLPLNLESDIAVESRCHHSEPAQFIGNLTAANGLIPHLVNSKVCLDINWR</sequence>